<dbReference type="SUPFAM" id="SSF55909">
    <property type="entry name" value="Pentein"/>
    <property type="match status" value="1"/>
</dbReference>
<dbReference type="NCBIfam" id="NF045660">
    <property type="entry name" value="DiMthArgaseDdahStm"/>
    <property type="match status" value="1"/>
</dbReference>
<proteinExistence type="inferred from homology"/>
<evidence type="ECO:0000256" key="3">
    <source>
        <dbReference type="PIRSR" id="PIRSR633199-1"/>
    </source>
</evidence>
<accession>A0A542ZAL0</accession>
<dbReference type="Gene3D" id="3.75.10.10">
    <property type="entry name" value="L-arginine/glycine Amidinotransferase, Chain A"/>
    <property type="match status" value="1"/>
</dbReference>
<dbReference type="GO" id="GO:0016403">
    <property type="term" value="F:dimethylargininase activity"/>
    <property type="evidence" value="ECO:0007669"/>
    <property type="project" value="TreeGrafter"/>
</dbReference>
<dbReference type="Proteomes" id="UP000315389">
    <property type="component" value="Unassembled WGS sequence"/>
</dbReference>
<dbReference type="InterPro" id="IPR033199">
    <property type="entry name" value="DDAH-like"/>
</dbReference>
<keyword evidence="2" id="KW-0378">Hydrolase</keyword>
<dbReference type="OrthoDB" id="3196313at2"/>
<comment type="caution">
    <text evidence="4">The sequence shown here is derived from an EMBL/GenBank/DDBJ whole genome shotgun (WGS) entry which is preliminary data.</text>
</comment>
<organism evidence="4 5">
    <name type="scientific">Rarobacter faecitabidus</name>
    <dbReference type="NCBI Taxonomy" id="13243"/>
    <lineage>
        <taxon>Bacteria</taxon>
        <taxon>Bacillati</taxon>
        <taxon>Actinomycetota</taxon>
        <taxon>Actinomycetes</taxon>
        <taxon>Micrococcales</taxon>
        <taxon>Rarobacteraceae</taxon>
        <taxon>Rarobacter</taxon>
    </lineage>
</organism>
<evidence type="ECO:0000256" key="2">
    <source>
        <dbReference type="ARBA" id="ARBA00022801"/>
    </source>
</evidence>
<dbReference type="RefSeq" id="WP_142121836.1">
    <property type="nucleotide sequence ID" value="NZ_BAAASV010000002.1"/>
</dbReference>
<sequence>MTRVLVRRPSPALAEGELTHFERVPVDYDLALRQWQQYVAALDAAGFAPIELAPADDQPDGVFVEDTVVLLGSVAVLTNPGADSRKGEIDSMANALSDLGFEIHRISAPGTLEGGDVLKIGKTIYVGRSSRTNDEGIRQLAAIGSANGYETITVPVTKTLHLKSQVTALPDGTVIGHPDIVDAPESFATYLDVPEIEGIAVVVVGDDAVLISASAPRTAELLRSRGLNVVETPITEFEKMEGCVTCLSVRARVLD</sequence>
<dbReference type="AlphaFoldDB" id="A0A542ZAL0"/>
<protein>
    <submittedName>
        <fullName evidence="4">Dimethylargininase</fullName>
    </submittedName>
</protein>
<dbReference type="GO" id="GO:0045429">
    <property type="term" value="P:positive regulation of nitric oxide biosynthetic process"/>
    <property type="evidence" value="ECO:0007669"/>
    <property type="project" value="TreeGrafter"/>
</dbReference>
<evidence type="ECO:0000313" key="4">
    <source>
        <dbReference type="EMBL" id="TQL57379.1"/>
    </source>
</evidence>
<name>A0A542ZAL0_RARFA</name>
<comment type="similarity">
    <text evidence="1">Belongs to the DDAH family.</text>
</comment>
<dbReference type="PANTHER" id="PTHR12737:SF9">
    <property type="entry name" value="DIMETHYLARGININASE"/>
    <property type="match status" value="1"/>
</dbReference>
<dbReference type="PANTHER" id="PTHR12737">
    <property type="entry name" value="DIMETHYLARGININE DIMETHYLAMINOHYDROLASE"/>
    <property type="match status" value="1"/>
</dbReference>
<dbReference type="GO" id="GO:0006525">
    <property type="term" value="P:arginine metabolic process"/>
    <property type="evidence" value="ECO:0007669"/>
    <property type="project" value="TreeGrafter"/>
</dbReference>
<dbReference type="EMBL" id="VFOS01000004">
    <property type="protein sequence ID" value="TQL57379.1"/>
    <property type="molecule type" value="Genomic_DNA"/>
</dbReference>
<dbReference type="GO" id="GO:0016597">
    <property type="term" value="F:amino acid binding"/>
    <property type="evidence" value="ECO:0007669"/>
    <property type="project" value="TreeGrafter"/>
</dbReference>
<keyword evidence="5" id="KW-1185">Reference proteome</keyword>
<dbReference type="GO" id="GO:0000052">
    <property type="term" value="P:citrulline metabolic process"/>
    <property type="evidence" value="ECO:0007669"/>
    <property type="project" value="TreeGrafter"/>
</dbReference>
<gene>
    <name evidence="4" type="ORF">FB461_2113</name>
</gene>
<feature type="active site" description="Nucleophile" evidence="3">
    <location>
        <position position="246"/>
    </location>
</feature>
<reference evidence="4 5" key="1">
    <citation type="submission" date="2019-06" db="EMBL/GenBank/DDBJ databases">
        <title>Sequencing the genomes of 1000 actinobacteria strains.</title>
        <authorList>
            <person name="Klenk H.-P."/>
        </authorList>
    </citation>
    <scope>NUCLEOTIDE SEQUENCE [LARGE SCALE GENOMIC DNA]</scope>
    <source>
        <strain evidence="4 5">DSM 4813</strain>
    </source>
</reference>
<evidence type="ECO:0000313" key="5">
    <source>
        <dbReference type="Proteomes" id="UP000315389"/>
    </source>
</evidence>
<evidence type="ECO:0000256" key="1">
    <source>
        <dbReference type="ARBA" id="ARBA00008532"/>
    </source>
</evidence>
<feature type="active site" description="Proton donor" evidence="3">
    <location>
        <position position="161"/>
    </location>
</feature>
<dbReference type="Pfam" id="PF02274">
    <property type="entry name" value="ADI"/>
    <property type="match status" value="1"/>
</dbReference>